<dbReference type="Gene3D" id="3.10.290.10">
    <property type="entry name" value="RNA-binding S4 domain"/>
    <property type="match status" value="1"/>
</dbReference>
<dbReference type="PROSITE" id="PS01129">
    <property type="entry name" value="PSI_RLU"/>
    <property type="match status" value="1"/>
</dbReference>
<dbReference type="InterPro" id="IPR006224">
    <property type="entry name" value="PsdUridine_synth_RluA-like_CS"/>
</dbReference>
<dbReference type="GO" id="GO:0000455">
    <property type="term" value="P:enzyme-directed rRNA pseudouridine synthesis"/>
    <property type="evidence" value="ECO:0007669"/>
    <property type="project" value="TreeGrafter"/>
</dbReference>
<dbReference type="PROSITE" id="PS50889">
    <property type="entry name" value="S4"/>
    <property type="match status" value="1"/>
</dbReference>
<keyword evidence="4" id="KW-0694">RNA-binding</keyword>
<organism evidence="7 8">
    <name type="scientific">Candidatus Raymondbacteria bacterium RIFOXYD12_FULL_49_13</name>
    <dbReference type="NCBI Taxonomy" id="1817890"/>
    <lineage>
        <taxon>Bacteria</taxon>
        <taxon>Raymondiibacteriota</taxon>
    </lineage>
</organism>
<accession>A0A1F7FKK3</accession>
<evidence type="ECO:0000313" key="7">
    <source>
        <dbReference type="EMBL" id="OGK07190.1"/>
    </source>
</evidence>
<evidence type="ECO:0000256" key="2">
    <source>
        <dbReference type="ARBA" id="ARBA00023235"/>
    </source>
</evidence>
<gene>
    <name evidence="7" type="ORF">A2519_09460</name>
</gene>
<proteinExistence type="inferred from homology"/>
<dbReference type="InterPro" id="IPR020103">
    <property type="entry name" value="PsdUridine_synth_cat_dom_sf"/>
</dbReference>
<evidence type="ECO:0000313" key="8">
    <source>
        <dbReference type="Proteomes" id="UP000179243"/>
    </source>
</evidence>
<name>A0A1F7FKK3_UNCRA</name>
<evidence type="ECO:0000256" key="1">
    <source>
        <dbReference type="ARBA" id="ARBA00010876"/>
    </source>
</evidence>
<dbReference type="InterPro" id="IPR050188">
    <property type="entry name" value="RluA_PseudoU_synthase"/>
</dbReference>
<sequence length="322" mass="35354">MPNDVSLIIKTIVQPEEAGARIDRHVCGILSDASRTAVQRAIEDHAILVNGTPIAKNYKIRPGDAITGSLSEACNPDTLEPENIPVQVLYEDTHLVVINKPAGMVVHPGAGVKSGTLANALLYRWREEIAGVGDVSRPGMVHRLDKETSGIIIVAKNSVAHARLSRMFKERSVKKSYRTLVWGVPPPAGVINASLSRSSVHRKKIVVMSEGRSSLTRYEVRKSNNWMAELNVFPETGRTHQIRVHLSSIGHPVLGDDLYGGGRKYLDKVSPIYKPEAKKVSLLATRVMLHAEHIAFTHPVTGKRICLTSPLPEDMKKIISMV</sequence>
<dbReference type="InterPro" id="IPR036986">
    <property type="entry name" value="S4_RNA-bd_sf"/>
</dbReference>
<comment type="catalytic activity">
    <reaction evidence="5">
        <text>a uridine in RNA = a pseudouridine in RNA</text>
        <dbReference type="Rhea" id="RHEA:48348"/>
        <dbReference type="Rhea" id="RHEA-COMP:12068"/>
        <dbReference type="Rhea" id="RHEA-COMP:12069"/>
        <dbReference type="ChEBI" id="CHEBI:65314"/>
        <dbReference type="ChEBI" id="CHEBI:65315"/>
    </reaction>
</comment>
<dbReference type="Gene3D" id="3.30.2350.10">
    <property type="entry name" value="Pseudouridine synthase"/>
    <property type="match status" value="1"/>
</dbReference>
<dbReference type="GO" id="GO:0003723">
    <property type="term" value="F:RNA binding"/>
    <property type="evidence" value="ECO:0007669"/>
    <property type="project" value="UniProtKB-KW"/>
</dbReference>
<dbReference type="SUPFAM" id="SSF55174">
    <property type="entry name" value="Alpha-L RNA-binding motif"/>
    <property type="match status" value="1"/>
</dbReference>
<comment type="function">
    <text evidence="5">Responsible for synthesis of pseudouridine from uracil.</text>
</comment>
<dbReference type="SUPFAM" id="SSF55120">
    <property type="entry name" value="Pseudouridine synthase"/>
    <property type="match status" value="1"/>
</dbReference>
<dbReference type="InterPro" id="IPR006145">
    <property type="entry name" value="PsdUridine_synth_RsuA/RluA"/>
</dbReference>
<evidence type="ECO:0000256" key="3">
    <source>
        <dbReference type="PIRSR" id="PIRSR606225-1"/>
    </source>
</evidence>
<comment type="similarity">
    <text evidence="1 5">Belongs to the pseudouridine synthase RluA family.</text>
</comment>
<evidence type="ECO:0000256" key="5">
    <source>
        <dbReference type="RuleBase" id="RU362028"/>
    </source>
</evidence>
<comment type="caution">
    <text evidence="7">The sequence shown here is derived from an EMBL/GenBank/DDBJ whole genome shotgun (WGS) entry which is preliminary data.</text>
</comment>
<dbReference type="GO" id="GO:0140098">
    <property type="term" value="F:catalytic activity, acting on RNA"/>
    <property type="evidence" value="ECO:0007669"/>
    <property type="project" value="UniProtKB-ARBA"/>
</dbReference>
<dbReference type="Pfam" id="PF00849">
    <property type="entry name" value="PseudoU_synth_2"/>
    <property type="match status" value="1"/>
</dbReference>
<dbReference type="NCBIfam" id="TIGR00005">
    <property type="entry name" value="rluA_subfam"/>
    <property type="match status" value="1"/>
</dbReference>
<evidence type="ECO:0000259" key="6">
    <source>
        <dbReference type="Pfam" id="PF00849"/>
    </source>
</evidence>
<dbReference type="PANTHER" id="PTHR21600:SF44">
    <property type="entry name" value="RIBOSOMAL LARGE SUBUNIT PSEUDOURIDINE SYNTHASE D"/>
    <property type="match status" value="1"/>
</dbReference>
<dbReference type="EC" id="5.4.99.-" evidence="5"/>
<dbReference type="CDD" id="cd02869">
    <property type="entry name" value="PseudoU_synth_RluA_like"/>
    <property type="match status" value="1"/>
</dbReference>
<dbReference type="Proteomes" id="UP000179243">
    <property type="component" value="Unassembled WGS sequence"/>
</dbReference>
<dbReference type="InterPro" id="IPR006225">
    <property type="entry name" value="PsdUridine_synth_RluC/D"/>
</dbReference>
<protein>
    <recommendedName>
        <fullName evidence="5">Pseudouridine synthase</fullName>
        <ecNumber evidence="5">5.4.99.-</ecNumber>
    </recommendedName>
</protein>
<evidence type="ECO:0000256" key="4">
    <source>
        <dbReference type="PROSITE-ProRule" id="PRU00182"/>
    </source>
</evidence>
<dbReference type="EMBL" id="MFYX01000012">
    <property type="protein sequence ID" value="OGK07190.1"/>
    <property type="molecule type" value="Genomic_DNA"/>
</dbReference>
<dbReference type="PANTHER" id="PTHR21600">
    <property type="entry name" value="MITOCHONDRIAL RNA PSEUDOURIDINE SYNTHASE"/>
    <property type="match status" value="1"/>
</dbReference>
<dbReference type="CDD" id="cd00165">
    <property type="entry name" value="S4"/>
    <property type="match status" value="1"/>
</dbReference>
<feature type="domain" description="Pseudouridine synthase RsuA/RluA-like" evidence="6">
    <location>
        <begin position="94"/>
        <end position="248"/>
    </location>
</feature>
<dbReference type="AlphaFoldDB" id="A0A1F7FKK3"/>
<reference evidence="7 8" key="1">
    <citation type="journal article" date="2016" name="Nat. Commun.">
        <title>Thousands of microbial genomes shed light on interconnected biogeochemical processes in an aquifer system.</title>
        <authorList>
            <person name="Anantharaman K."/>
            <person name="Brown C.T."/>
            <person name="Hug L.A."/>
            <person name="Sharon I."/>
            <person name="Castelle C.J."/>
            <person name="Probst A.J."/>
            <person name="Thomas B.C."/>
            <person name="Singh A."/>
            <person name="Wilkins M.J."/>
            <person name="Karaoz U."/>
            <person name="Brodie E.L."/>
            <person name="Williams K.H."/>
            <person name="Hubbard S.S."/>
            <person name="Banfield J.F."/>
        </authorList>
    </citation>
    <scope>NUCLEOTIDE SEQUENCE [LARGE SCALE GENOMIC DNA]</scope>
</reference>
<keyword evidence="2 5" id="KW-0413">Isomerase</keyword>
<dbReference type="GO" id="GO:0009982">
    <property type="term" value="F:pseudouridine synthase activity"/>
    <property type="evidence" value="ECO:0007669"/>
    <property type="project" value="InterPro"/>
</dbReference>
<feature type="active site" evidence="3">
    <location>
        <position position="145"/>
    </location>
</feature>